<evidence type="ECO:0000256" key="1">
    <source>
        <dbReference type="SAM" id="MobiDB-lite"/>
    </source>
</evidence>
<dbReference type="AlphaFoldDB" id="A0A9I9EHJ0"/>
<dbReference type="Gramene" id="MELO3C033847.2.1">
    <property type="protein sequence ID" value="MELO3C033847.2.1"/>
    <property type="gene ID" value="MELO3C033847.2"/>
</dbReference>
<feature type="region of interest" description="Disordered" evidence="1">
    <location>
        <begin position="1"/>
        <end position="38"/>
    </location>
</feature>
<evidence type="ECO:0000313" key="2">
    <source>
        <dbReference type="EnsemblPlants" id="MELO3C033847.2.1"/>
    </source>
</evidence>
<sequence>MVTTTSLELESQGGRDGGGIDESLNWTGSGPGPTSDDSVELAEVDSSVLDELLVTLKNC</sequence>
<dbReference type="EnsemblPlants" id="MELO3C033847.2.1">
    <property type="protein sequence ID" value="MELO3C033847.2.1"/>
    <property type="gene ID" value="MELO3C033847.2"/>
</dbReference>
<name>A0A9I9EHJ0_CUCME</name>
<protein>
    <submittedName>
        <fullName evidence="2">Uncharacterized protein</fullName>
    </submittedName>
</protein>
<organism evidence="2">
    <name type="scientific">Cucumis melo</name>
    <name type="common">Muskmelon</name>
    <dbReference type="NCBI Taxonomy" id="3656"/>
    <lineage>
        <taxon>Eukaryota</taxon>
        <taxon>Viridiplantae</taxon>
        <taxon>Streptophyta</taxon>
        <taxon>Embryophyta</taxon>
        <taxon>Tracheophyta</taxon>
        <taxon>Spermatophyta</taxon>
        <taxon>Magnoliopsida</taxon>
        <taxon>eudicotyledons</taxon>
        <taxon>Gunneridae</taxon>
        <taxon>Pentapetalae</taxon>
        <taxon>rosids</taxon>
        <taxon>fabids</taxon>
        <taxon>Cucurbitales</taxon>
        <taxon>Cucurbitaceae</taxon>
        <taxon>Benincaseae</taxon>
        <taxon>Cucumis</taxon>
    </lineage>
</organism>
<proteinExistence type="predicted"/>
<accession>A0A9I9EHJ0</accession>
<reference evidence="2" key="1">
    <citation type="submission" date="2023-03" db="UniProtKB">
        <authorList>
            <consortium name="EnsemblPlants"/>
        </authorList>
    </citation>
    <scope>IDENTIFICATION</scope>
</reference>